<comment type="caution">
    <text evidence="1">The sequence shown here is derived from an EMBL/GenBank/DDBJ whole genome shotgun (WGS) entry which is preliminary data.</text>
</comment>
<evidence type="ECO:0000313" key="1">
    <source>
        <dbReference type="EMBL" id="KAH7948802.1"/>
    </source>
</evidence>
<name>A0ACB8CP45_DERSI</name>
<organism evidence="1 2">
    <name type="scientific">Dermacentor silvarum</name>
    <name type="common">Tick</name>
    <dbReference type="NCBI Taxonomy" id="543639"/>
    <lineage>
        <taxon>Eukaryota</taxon>
        <taxon>Metazoa</taxon>
        <taxon>Ecdysozoa</taxon>
        <taxon>Arthropoda</taxon>
        <taxon>Chelicerata</taxon>
        <taxon>Arachnida</taxon>
        <taxon>Acari</taxon>
        <taxon>Parasitiformes</taxon>
        <taxon>Ixodida</taxon>
        <taxon>Ixodoidea</taxon>
        <taxon>Ixodidae</taxon>
        <taxon>Rhipicephalinae</taxon>
        <taxon>Dermacentor</taxon>
    </lineage>
</organism>
<dbReference type="EMBL" id="CM023474">
    <property type="protein sequence ID" value="KAH7948802.1"/>
    <property type="molecule type" value="Genomic_DNA"/>
</dbReference>
<dbReference type="Proteomes" id="UP000821865">
    <property type="component" value="Chromosome 5"/>
</dbReference>
<sequence>MDATEEGNAPLRPHRKCVRRLSQEAISGMLDDLSDSMDDPDDPDFMLEPDGHHNKVQRTPNKRLRRPSSGSSSTSNDSDLSAKPPKKAAVPLKQVGKPCSGTIITVVKPGFNLMEDANVTQHTPTTHGTRYICCVRNCASRGLSNLDGLWLFPLPQDDETRRLWTEELPIDLEGNRPASPRVCFRHFESSKFVRRQQRLLGLQKGAVPSATAGVAHPSAPSNSSKNARRSTPGDAARASQSIRPKSVVKQSSALQPSRMMLARPLAEPDIKGPPIPASPPIVGSVAASSASLSAQPSQVKNEIFIDLTSDEITTDVEGDIGKSQLAEMLRETPKEEASTNMSHAGQLSLSANGTGPSGSMDGMGEESYELTLEDIEEELPWVVPDMHWDSDLKDDRLHLVWNNSPDRESSKKVILEKDLRVSVYVGKKQVVLGVQKITTIASLKQLFTELGKM</sequence>
<accession>A0ACB8CP45</accession>
<protein>
    <submittedName>
        <fullName evidence="1">Uncharacterized protein</fullName>
    </submittedName>
</protein>
<proteinExistence type="predicted"/>
<keyword evidence="2" id="KW-1185">Reference proteome</keyword>
<evidence type="ECO:0000313" key="2">
    <source>
        <dbReference type="Proteomes" id="UP000821865"/>
    </source>
</evidence>
<reference evidence="1" key="1">
    <citation type="submission" date="2020-05" db="EMBL/GenBank/DDBJ databases">
        <title>Large-scale comparative analyses of tick genomes elucidate their genetic diversity and vector capacities.</title>
        <authorList>
            <person name="Jia N."/>
            <person name="Wang J."/>
            <person name="Shi W."/>
            <person name="Du L."/>
            <person name="Sun Y."/>
            <person name="Zhan W."/>
            <person name="Jiang J."/>
            <person name="Wang Q."/>
            <person name="Zhang B."/>
            <person name="Ji P."/>
            <person name="Sakyi L.B."/>
            <person name="Cui X."/>
            <person name="Yuan T."/>
            <person name="Jiang B."/>
            <person name="Yang W."/>
            <person name="Lam T.T.-Y."/>
            <person name="Chang Q."/>
            <person name="Ding S."/>
            <person name="Wang X."/>
            <person name="Zhu J."/>
            <person name="Ruan X."/>
            <person name="Zhao L."/>
            <person name="Wei J."/>
            <person name="Que T."/>
            <person name="Du C."/>
            <person name="Cheng J."/>
            <person name="Dai P."/>
            <person name="Han X."/>
            <person name="Huang E."/>
            <person name="Gao Y."/>
            <person name="Liu J."/>
            <person name="Shao H."/>
            <person name="Ye R."/>
            <person name="Li L."/>
            <person name="Wei W."/>
            <person name="Wang X."/>
            <person name="Wang C."/>
            <person name="Yang T."/>
            <person name="Huo Q."/>
            <person name="Li W."/>
            <person name="Guo W."/>
            <person name="Chen H."/>
            <person name="Zhou L."/>
            <person name="Ni X."/>
            <person name="Tian J."/>
            <person name="Zhou Y."/>
            <person name="Sheng Y."/>
            <person name="Liu T."/>
            <person name="Pan Y."/>
            <person name="Xia L."/>
            <person name="Li J."/>
            <person name="Zhao F."/>
            <person name="Cao W."/>
        </authorList>
    </citation>
    <scope>NUCLEOTIDE SEQUENCE</scope>
    <source>
        <strain evidence="1">Dsil-2018</strain>
    </source>
</reference>
<gene>
    <name evidence="1" type="ORF">HPB49_002496</name>
</gene>